<dbReference type="KEGG" id="shal:SHALO_1834"/>
<dbReference type="CDD" id="cd00077">
    <property type="entry name" value="HDc"/>
    <property type="match status" value="1"/>
</dbReference>
<dbReference type="AlphaFoldDB" id="A0A1D7TKT0"/>
<dbReference type="PANTHER" id="PTHR45228:SF5">
    <property type="entry name" value="CYCLIC DI-GMP PHOSPHODIESTERASE VC_1348-RELATED"/>
    <property type="match status" value="1"/>
</dbReference>
<dbReference type="SMART" id="SM00448">
    <property type="entry name" value="REC"/>
    <property type="match status" value="1"/>
</dbReference>
<dbReference type="Gene3D" id="3.40.50.2300">
    <property type="match status" value="1"/>
</dbReference>
<gene>
    <name evidence="4" type="ORF">SHALO_1834</name>
</gene>
<dbReference type="Pfam" id="PF13487">
    <property type="entry name" value="HD_5"/>
    <property type="match status" value="1"/>
</dbReference>
<dbReference type="PATRIC" id="fig|1193502.14.peg.1863"/>
<dbReference type="GO" id="GO:0000160">
    <property type="term" value="P:phosphorelay signal transduction system"/>
    <property type="evidence" value="ECO:0007669"/>
    <property type="project" value="InterPro"/>
</dbReference>
<reference evidence="5" key="1">
    <citation type="submission" date="2016-08" db="EMBL/GenBank/DDBJ databases">
        <title>Complete genome sequence of the organohalide-respiring Epsilonproteobacterium Sulfurospirillum halorespirans.</title>
        <authorList>
            <person name="Goris T."/>
            <person name="Zimmermann J."/>
            <person name="Schenz B."/>
            <person name="Lemos M."/>
            <person name="Hackermueller J."/>
            <person name="Diekert G."/>
        </authorList>
    </citation>
    <scope>NUCLEOTIDE SEQUENCE [LARGE SCALE GENOMIC DNA]</scope>
    <source>
        <strain>DSM 13726</strain>
        <strain evidence="5">PCE-M2</strain>
    </source>
</reference>
<evidence type="ECO:0000259" key="2">
    <source>
        <dbReference type="PROSITE" id="PS50110"/>
    </source>
</evidence>
<dbReference type="STRING" id="1193502.SHALO_1834"/>
<protein>
    <submittedName>
        <fullName evidence="4">Response regulator</fullName>
    </submittedName>
</protein>
<dbReference type="InterPro" id="IPR003607">
    <property type="entry name" value="HD/PDEase_dom"/>
</dbReference>
<dbReference type="Proteomes" id="UP000094609">
    <property type="component" value="Chromosome"/>
</dbReference>
<dbReference type="Pfam" id="PF00072">
    <property type="entry name" value="Response_reg"/>
    <property type="match status" value="1"/>
</dbReference>
<dbReference type="InterPro" id="IPR011006">
    <property type="entry name" value="CheY-like_superfamily"/>
</dbReference>
<dbReference type="PROSITE" id="PS50110">
    <property type="entry name" value="RESPONSE_REGULATORY"/>
    <property type="match status" value="1"/>
</dbReference>
<dbReference type="SMART" id="SM00471">
    <property type="entry name" value="HDc"/>
    <property type="match status" value="1"/>
</dbReference>
<evidence type="ECO:0000259" key="3">
    <source>
        <dbReference type="PROSITE" id="PS51832"/>
    </source>
</evidence>
<dbReference type="InterPro" id="IPR052020">
    <property type="entry name" value="Cyclic_di-GMP/3'3'-cGAMP_PDE"/>
</dbReference>
<dbReference type="SUPFAM" id="SSF52172">
    <property type="entry name" value="CheY-like"/>
    <property type="match status" value="1"/>
</dbReference>
<dbReference type="InterPro" id="IPR001789">
    <property type="entry name" value="Sig_transdc_resp-reg_receiver"/>
</dbReference>
<evidence type="ECO:0000313" key="5">
    <source>
        <dbReference type="Proteomes" id="UP000094609"/>
    </source>
</evidence>
<feature type="domain" description="Response regulatory" evidence="2">
    <location>
        <begin position="3"/>
        <end position="117"/>
    </location>
</feature>
<proteinExistence type="predicted"/>
<feature type="modified residue" description="4-aspartylphosphate" evidence="1">
    <location>
        <position position="50"/>
    </location>
</feature>
<sequence>MAKILVIDDTPEYLEMLSSLLSEHEVYAAKEGKRGLSLAETVMPDLILLDINMPLMTGYEVCRRLKTMEKVRAIPVIFLTANEGSDYEEIGFNLGAVDFIAKPFHAGLLKARVKTHVSLYQLQSNLQSQVANQTEEIRKLNHEMTYLSASIAELKSKETGEHLRRVAEFCYLFCKFLGKDEAECEKIKMAAVLHDIGKVGISDEILNKPAKLGDDEWNIMKNHSMLGYEMLIDSEFELMQHAAMIALEHHERWDGQGYPHGKKGENISLIGRICAVADVFDSLLDKRVYKDPWEEKAVRDYFVMMRGSQFDPHITDILLENFDMFLYTWKALKRPKGKQCDMV</sequence>
<organism evidence="4 5">
    <name type="scientific">Sulfurospirillum halorespirans DSM 13726</name>
    <dbReference type="NCBI Taxonomy" id="1193502"/>
    <lineage>
        <taxon>Bacteria</taxon>
        <taxon>Pseudomonadati</taxon>
        <taxon>Campylobacterota</taxon>
        <taxon>Epsilonproteobacteria</taxon>
        <taxon>Campylobacterales</taxon>
        <taxon>Sulfurospirillaceae</taxon>
        <taxon>Sulfurospirillum</taxon>
    </lineage>
</organism>
<dbReference type="PROSITE" id="PS51832">
    <property type="entry name" value="HD_GYP"/>
    <property type="match status" value="1"/>
</dbReference>
<feature type="domain" description="HD-GYP" evidence="3">
    <location>
        <begin position="137"/>
        <end position="334"/>
    </location>
</feature>
<dbReference type="InterPro" id="IPR037522">
    <property type="entry name" value="HD_GYP_dom"/>
</dbReference>
<dbReference type="EMBL" id="CP017111">
    <property type="protein sequence ID" value="AOO65605.1"/>
    <property type="molecule type" value="Genomic_DNA"/>
</dbReference>
<keyword evidence="1" id="KW-0597">Phosphoprotein</keyword>
<dbReference type="PANTHER" id="PTHR45228">
    <property type="entry name" value="CYCLIC DI-GMP PHOSPHODIESTERASE TM_0186-RELATED"/>
    <property type="match status" value="1"/>
</dbReference>
<name>A0A1D7TKT0_9BACT</name>
<dbReference type="SUPFAM" id="SSF109604">
    <property type="entry name" value="HD-domain/PDEase-like"/>
    <property type="match status" value="1"/>
</dbReference>
<keyword evidence="5" id="KW-1185">Reference proteome</keyword>
<evidence type="ECO:0000256" key="1">
    <source>
        <dbReference type="PROSITE-ProRule" id="PRU00169"/>
    </source>
</evidence>
<dbReference type="RefSeq" id="WP_069478265.1">
    <property type="nucleotide sequence ID" value="NZ_CP017111.1"/>
</dbReference>
<evidence type="ECO:0000313" key="4">
    <source>
        <dbReference type="EMBL" id="AOO65605.1"/>
    </source>
</evidence>
<dbReference type="Gene3D" id="1.10.3210.10">
    <property type="entry name" value="Hypothetical protein af1432"/>
    <property type="match status" value="1"/>
</dbReference>
<accession>A0A1D7TKT0</accession>